<dbReference type="InterPro" id="IPR004477">
    <property type="entry name" value="ComEC_N"/>
</dbReference>
<dbReference type="Proteomes" id="UP001220377">
    <property type="component" value="Chromosome"/>
</dbReference>
<feature type="transmembrane region" description="Helical" evidence="6">
    <location>
        <begin position="426"/>
        <end position="444"/>
    </location>
</feature>
<accession>A0ABY7WN61</accession>
<dbReference type="NCBIfam" id="TIGR00360">
    <property type="entry name" value="ComEC_N-term"/>
    <property type="match status" value="1"/>
</dbReference>
<evidence type="ECO:0000256" key="5">
    <source>
        <dbReference type="ARBA" id="ARBA00023136"/>
    </source>
</evidence>
<feature type="transmembrane region" description="Helical" evidence="6">
    <location>
        <begin position="270"/>
        <end position="289"/>
    </location>
</feature>
<feature type="transmembrane region" description="Helical" evidence="6">
    <location>
        <begin position="294"/>
        <end position="313"/>
    </location>
</feature>
<keyword evidence="3 6" id="KW-0812">Transmembrane</keyword>
<feature type="transmembrane region" description="Helical" evidence="6">
    <location>
        <begin position="358"/>
        <end position="376"/>
    </location>
</feature>
<reference evidence="8 9" key="1">
    <citation type="submission" date="2023-02" db="EMBL/GenBank/DDBJ databases">
        <title>Genome sequence of Lacticaseibacillus sp. KACC 23028.</title>
        <authorList>
            <person name="Kim S."/>
            <person name="Heo J."/>
            <person name="Kwon S.-W."/>
        </authorList>
    </citation>
    <scope>NUCLEOTIDE SEQUENCE [LARGE SCALE GENOMIC DNA]</scope>
    <source>
        <strain evidence="8 9">KACC 23028</strain>
    </source>
</reference>
<name>A0ABY7WN61_9LACO</name>
<evidence type="ECO:0000256" key="3">
    <source>
        <dbReference type="ARBA" id="ARBA00022692"/>
    </source>
</evidence>
<dbReference type="PANTHER" id="PTHR30619">
    <property type="entry name" value="DNA INTERNALIZATION/COMPETENCE PROTEIN COMEC/REC2"/>
    <property type="match status" value="1"/>
</dbReference>
<gene>
    <name evidence="8" type="ORF">PQ472_06750</name>
</gene>
<evidence type="ECO:0000256" key="4">
    <source>
        <dbReference type="ARBA" id="ARBA00022989"/>
    </source>
</evidence>
<protein>
    <submittedName>
        <fullName evidence="8">ComEC/Rec2 family competence protein</fullName>
    </submittedName>
</protein>
<evidence type="ECO:0000313" key="8">
    <source>
        <dbReference type="EMBL" id="WDF81630.1"/>
    </source>
</evidence>
<feature type="transmembrane region" description="Helical" evidence="6">
    <location>
        <begin position="333"/>
        <end position="351"/>
    </location>
</feature>
<evidence type="ECO:0000256" key="1">
    <source>
        <dbReference type="ARBA" id="ARBA00004651"/>
    </source>
</evidence>
<dbReference type="RefSeq" id="WP_274258533.1">
    <property type="nucleotide sequence ID" value="NZ_CP117884.1"/>
</dbReference>
<feature type="transmembrane region" description="Helical" evidence="6">
    <location>
        <begin position="201"/>
        <end position="223"/>
    </location>
</feature>
<keyword evidence="9" id="KW-1185">Reference proteome</keyword>
<dbReference type="InterPro" id="IPR036866">
    <property type="entry name" value="RibonucZ/Hydroxyglut_hydro"/>
</dbReference>
<feature type="domain" description="ComEC/Rec2-related protein" evidence="7">
    <location>
        <begin position="180"/>
        <end position="415"/>
    </location>
</feature>
<comment type="subcellular location">
    <subcellularLocation>
        <location evidence="1">Cell membrane</location>
        <topology evidence="1">Multi-pass membrane protein</topology>
    </subcellularLocation>
</comment>
<evidence type="ECO:0000256" key="2">
    <source>
        <dbReference type="ARBA" id="ARBA00022475"/>
    </source>
</evidence>
<dbReference type="Gene3D" id="3.60.15.10">
    <property type="entry name" value="Ribonuclease Z/Hydroxyacylglutathione hydrolase-like"/>
    <property type="match status" value="1"/>
</dbReference>
<dbReference type="Pfam" id="PF03772">
    <property type="entry name" value="Competence"/>
    <property type="match status" value="1"/>
</dbReference>
<dbReference type="InterPro" id="IPR052159">
    <property type="entry name" value="Competence_DNA_uptake"/>
</dbReference>
<dbReference type="PANTHER" id="PTHR30619:SF7">
    <property type="entry name" value="BETA-LACTAMASE DOMAIN PROTEIN"/>
    <property type="match status" value="1"/>
</dbReference>
<keyword evidence="2" id="KW-1003">Cell membrane</keyword>
<evidence type="ECO:0000259" key="7">
    <source>
        <dbReference type="Pfam" id="PF03772"/>
    </source>
</evidence>
<sequence>MHHPIIGLGCLIVGLLKGRQLLPVLLVGMVAIGICSGLRERHQELHPVSPRGEVRVQPASWRVYGDYASYTGTASNGVPVSGAVSITKGQAKTIGALANPVVLQWTKSQRIAAAHNLGEFNYASYAWQQNHQAYTIDSGDFVIQKRVPHSLWDWFAQLRLAVVRRISRLPDRVAAYAQALLLGVMNTDMADMRETFSKLGILHLFSVSGLHVFALVGMLYGLGRRIRVTAEAVDTLLLVLLPVVLCVIPMSAGLLRAILMRELQVVATKLKLPLSTLDCLLVILIVNLLYRPQLLCGLGGQMTYLLTFVLIVSEQKENFRQCFDMACVSAAPVVYSVYGLHLLTFIFNYLLMPIFEVVLMPLLLILVVWPGCPLALPLNDGLRLLDALLMWLARLPGFLPVGHLAACLAIALTLTTLEWLARHRKWPLLLALTLSCAMVLWRPHPRLTQFAMAQGEATLIETAWRGHAVLVNTGGSPFKAGTKQAERIIAAYARYRGITRLDAIVLGATSRPYAGDVGALSHVLPSRLIVVPPVSKLPVLVRQAAASSGAQLLTLNNQLPLQFGQTKITLQAVSASKASSILVEAKLNQKRILLNSATTVKSALPFLAGHYAILKLGSQGSSVATSKRLLTQMRPKQAIVTPGVQNFQALLNTTTISALSQAGIPLTRTDQVGMIWFEDDQLHTYNEG</sequence>
<dbReference type="EMBL" id="CP117884">
    <property type="protein sequence ID" value="WDF81630.1"/>
    <property type="molecule type" value="Genomic_DNA"/>
</dbReference>
<evidence type="ECO:0000313" key="9">
    <source>
        <dbReference type="Proteomes" id="UP001220377"/>
    </source>
</evidence>
<feature type="transmembrane region" description="Helical" evidence="6">
    <location>
        <begin position="388"/>
        <end position="414"/>
    </location>
</feature>
<organism evidence="8 9">
    <name type="scientific">Lacticaseibacillus pabuli</name>
    <dbReference type="NCBI Taxonomy" id="3025672"/>
    <lineage>
        <taxon>Bacteria</taxon>
        <taxon>Bacillati</taxon>
        <taxon>Bacillota</taxon>
        <taxon>Bacilli</taxon>
        <taxon>Lactobacillales</taxon>
        <taxon>Lactobacillaceae</taxon>
        <taxon>Lacticaseibacillus</taxon>
    </lineage>
</organism>
<feature type="transmembrane region" description="Helical" evidence="6">
    <location>
        <begin position="235"/>
        <end position="258"/>
    </location>
</feature>
<keyword evidence="5 6" id="KW-0472">Membrane</keyword>
<dbReference type="SUPFAM" id="SSF56281">
    <property type="entry name" value="Metallo-hydrolase/oxidoreductase"/>
    <property type="match status" value="1"/>
</dbReference>
<keyword evidence="4 6" id="KW-1133">Transmembrane helix</keyword>
<proteinExistence type="predicted"/>
<evidence type="ECO:0000256" key="6">
    <source>
        <dbReference type="SAM" id="Phobius"/>
    </source>
</evidence>